<dbReference type="PANTHER" id="PTHR12270:SF52">
    <property type="entry name" value="GLYCOSYLTRANSFERASE-LIKE PROTEIN GNT13-RELATED"/>
    <property type="match status" value="1"/>
</dbReference>
<dbReference type="InParanoid" id="D8LYS3"/>
<evidence type="ECO:0000256" key="1">
    <source>
        <dbReference type="ARBA" id="ARBA00004606"/>
    </source>
</evidence>
<accession>D8LYS3</accession>
<keyword evidence="6" id="KW-0325">Glycoprotein</keyword>
<keyword evidence="3" id="KW-0735">Signal-anchor</keyword>
<dbReference type="EMBL" id="FN668639">
    <property type="protein sequence ID" value="CBK20728.2"/>
    <property type="molecule type" value="Genomic_DNA"/>
</dbReference>
<evidence type="ECO:0000313" key="8">
    <source>
        <dbReference type="Proteomes" id="UP000008312"/>
    </source>
</evidence>
<evidence type="ECO:0000256" key="5">
    <source>
        <dbReference type="ARBA" id="ARBA00023136"/>
    </source>
</evidence>
<evidence type="ECO:0000313" key="7">
    <source>
        <dbReference type="EMBL" id="CBK20728.2"/>
    </source>
</evidence>
<evidence type="ECO:0000256" key="3">
    <source>
        <dbReference type="ARBA" id="ARBA00022968"/>
    </source>
</evidence>
<reference evidence="7" key="1">
    <citation type="submission" date="2010-02" db="EMBL/GenBank/DDBJ databases">
        <title>Sequencing and annotation of the Blastocystis hominis genome.</title>
        <authorList>
            <person name="Wincker P."/>
        </authorList>
    </citation>
    <scope>NUCLEOTIDE SEQUENCE</scope>
    <source>
        <strain evidence="7">Singapore isolate B</strain>
    </source>
</reference>
<gene>
    <name evidence="7" type="ORF">GSBLH_T00001007001</name>
</gene>
<dbReference type="InterPro" id="IPR051292">
    <property type="entry name" value="Xyl/GlcA_transferase"/>
</dbReference>
<evidence type="ECO:0000256" key="6">
    <source>
        <dbReference type="ARBA" id="ARBA00023180"/>
    </source>
</evidence>
<comment type="subcellular location">
    <subcellularLocation>
        <location evidence="1">Membrane</location>
        <topology evidence="1">Single-pass type II membrane protein</topology>
    </subcellularLocation>
</comment>
<dbReference type="Pfam" id="PF13896">
    <property type="entry name" value="Glyco_transf_49"/>
    <property type="match status" value="1"/>
</dbReference>
<dbReference type="Proteomes" id="UP000008312">
    <property type="component" value="Unassembled WGS sequence"/>
</dbReference>
<evidence type="ECO:0008006" key="9">
    <source>
        <dbReference type="Google" id="ProtNLM"/>
    </source>
</evidence>
<dbReference type="GO" id="GO:0016020">
    <property type="term" value="C:membrane"/>
    <property type="evidence" value="ECO:0007669"/>
    <property type="project" value="UniProtKB-SubCell"/>
</dbReference>
<dbReference type="GeneID" id="24918291"/>
<keyword evidence="4" id="KW-1133">Transmembrane helix</keyword>
<dbReference type="AlphaFoldDB" id="D8LYS3"/>
<sequence length="311" mass="36761">MRSLCSLVIISVVSLFFSIGIFSLRVGNIEGYWKVIYVMNSNINESLYSHGDGLSSRNGQEFDVTFASQASINRWEFMKQILRFWKGPVSIVYYLKPDEVETYKRLKEKTPLRDNVHLAYMIQHNNSQYPINKLRNKAISYITTSHYYFSDMDNWPSPNLYDELLRLPRSALNDDKLIIIVPAYQIKMAPCDTFQQCVATYGSYFPKTKKDLRSCIQDHRCQTFRPREWLHDYYPRGWFDSKEPLMKLECLRSDTQEPYVVVKRSAMLPAFNESFVTYAYDKIQWLEHLRRLGYYYQVMVEGYSVDVPHPP</sequence>
<proteinExistence type="predicted"/>
<keyword evidence="8" id="KW-1185">Reference proteome</keyword>
<protein>
    <recommendedName>
        <fullName evidence="9">Glycosyltransferase family 92 protein</fullName>
    </recommendedName>
</protein>
<dbReference type="OrthoDB" id="205012at2759"/>
<name>D8LYS3_BLAHO</name>
<keyword evidence="5" id="KW-0472">Membrane</keyword>
<dbReference type="GO" id="GO:0042285">
    <property type="term" value="F:xylosyltransferase activity"/>
    <property type="evidence" value="ECO:0007669"/>
    <property type="project" value="TreeGrafter"/>
</dbReference>
<dbReference type="GO" id="GO:0035269">
    <property type="term" value="P:protein O-linked glycosylation via mannose"/>
    <property type="evidence" value="ECO:0007669"/>
    <property type="project" value="TreeGrafter"/>
</dbReference>
<dbReference type="RefSeq" id="XP_012894776.1">
    <property type="nucleotide sequence ID" value="XM_013039322.1"/>
</dbReference>
<dbReference type="OMA" id="WIVHMNH"/>
<evidence type="ECO:0000256" key="2">
    <source>
        <dbReference type="ARBA" id="ARBA00022692"/>
    </source>
</evidence>
<evidence type="ECO:0000256" key="4">
    <source>
        <dbReference type="ARBA" id="ARBA00022989"/>
    </source>
</evidence>
<organism evidence="7">
    <name type="scientific">Blastocystis hominis</name>
    <dbReference type="NCBI Taxonomy" id="12968"/>
    <lineage>
        <taxon>Eukaryota</taxon>
        <taxon>Sar</taxon>
        <taxon>Stramenopiles</taxon>
        <taxon>Bigyra</taxon>
        <taxon>Opalozoa</taxon>
        <taxon>Opalinata</taxon>
        <taxon>Blastocystidae</taxon>
        <taxon>Blastocystis</taxon>
    </lineage>
</organism>
<dbReference type="GO" id="GO:0015020">
    <property type="term" value="F:glucuronosyltransferase activity"/>
    <property type="evidence" value="ECO:0007669"/>
    <property type="project" value="TreeGrafter"/>
</dbReference>
<dbReference type="PANTHER" id="PTHR12270">
    <property type="entry name" value="GLYCOSYLTRANSFERASE-RELATED"/>
    <property type="match status" value="1"/>
</dbReference>
<keyword evidence="2" id="KW-0812">Transmembrane</keyword>